<keyword evidence="4" id="KW-0472">Membrane</keyword>
<keyword evidence="5" id="KW-0968">Cytoplasmic vesicle</keyword>
<dbReference type="eggNOG" id="KOG2801">
    <property type="taxonomic scope" value="Eukaryota"/>
</dbReference>
<dbReference type="SUPFAM" id="SSF47923">
    <property type="entry name" value="Ypt/Rab-GAP domain of gyp1p"/>
    <property type="match status" value="1"/>
</dbReference>
<feature type="compositionally biased region" description="Low complexity" evidence="7">
    <location>
        <begin position="107"/>
        <end position="140"/>
    </location>
</feature>
<feature type="compositionally biased region" description="Low complexity" evidence="7">
    <location>
        <begin position="70"/>
        <end position="82"/>
    </location>
</feature>
<dbReference type="PANTHER" id="PTHR23354">
    <property type="entry name" value="NUCLEOLAR PROTEIN 7/ESTROGEN RECEPTOR COACTIVATOR-RELATED"/>
    <property type="match status" value="1"/>
</dbReference>
<feature type="domain" description="Rab-GAP TBC" evidence="8">
    <location>
        <begin position="255"/>
        <end position="445"/>
    </location>
</feature>
<feature type="domain" description="TLDc" evidence="9">
    <location>
        <begin position="535"/>
        <end position="695"/>
    </location>
</feature>
<evidence type="ECO:0000256" key="7">
    <source>
        <dbReference type="SAM" id="MobiDB-lite"/>
    </source>
</evidence>
<gene>
    <name evidence="10" type="ORF">DICPUDRAFT_148582</name>
</gene>
<dbReference type="VEuPathDB" id="AmoebaDB:DICPUDRAFT_148582"/>
<evidence type="ECO:0000256" key="1">
    <source>
        <dbReference type="ARBA" id="ARBA00004156"/>
    </source>
</evidence>
<evidence type="ECO:0000259" key="9">
    <source>
        <dbReference type="PROSITE" id="PS51886"/>
    </source>
</evidence>
<dbReference type="OrthoDB" id="26679at2759"/>
<dbReference type="InterPro" id="IPR006571">
    <property type="entry name" value="TLDc_dom"/>
</dbReference>
<dbReference type="EMBL" id="GL870971">
    <property type="protein sequence ID" value="EGC38695.1"/>
    <property type="molecule type" value="Genomic_DNA"/>
</dbReference>
<evidence type="ECO:0000256" key="6">
    <source>
        <dbReference type="ARBA" id="ARBA00034103"/>
    </source>
</evidence>
<feature type="compositionally biased region" description="Low complexity" evidence="7">
    <location>
        <begin position="30"/>
        <end position="53"/>
    </location>
</feature>
<dbReference type="RefSeq" id="XP_003284791.1">
    <property type="nucleotide sequence ID" value="XM_003284743.1"/>
</dbReference>
<name>F0ZBH5_DICPU</name>
<evidence type="ECO:0000256" key="2">
    <source>
        <dbReference type="ARBA" id="ARBA00004184"/>
    </source>
</evidence>
<dbReference type="Pfam" id="PF07534">
    <property type="entry name" value="TLD"/>
    <property type="match status" value="1"/>
</dbReference>
<dbReference type="Proteomes" id="UP000001064">
    <property type="component" value="Unassembled WGS sequence"/>
</dbReference>
<dbReference type="AlphaFoldDB" id="F0ZBH5"/>
<feature type="compositionally biased region" description="Polar residues" evidence="7">
    <location>
        <begin position="83"/>
        <end position="101"/>
    </location>
</feature>
<protein>
    <recommendedName>
        <fullName evidence="12">Rab-GAP TBC domain-containing protein</fullName>
    </recommendedName>
</protein>
<feature type="region of interest" description="Disordered" evidence="7">
    <location>
        <begin position="28"/>
        <end position="140"/>
    </location>
</feature>
<evidence type="ECO:0000259" key="8">
    <source>
        <dbReference type="PROSITE" id="PS50086"/>
    </source>
</evidence>
<dbReference type="KEGG" id="dpp:DICPUDRAFT_148582"/>
<evidence type="ECO:0000313" key="10">
    <source>
        <dbReference type="EMBL" id="EGC38695.1"/>
    </source>
</evidence>
<evidence type="ECO:0008006" key="12">
    <source>
        <dbReference type="Google" id="ProtNLM"/>
    </source>
</evidence>
<dbReference type="PROSITE" id="PS51886">
    <property type="entry name" value="TLDC"/>
    <property type="match status" value="1"/>
</dbReference>
<reference evidence="11" key="1">
    <citation type="journal article" date="2011" name="Genome Biol.">
        <title>Comparative genomics of the social amoebae Dictyostelium discoideum and Dictyostelium purpureum.</title>
        <authorList>
            <consortium name="US DOE Joint Genome Institute (JGI-PGF)"/>
            <person name="Sucgang R."/>
            <person name="Kuo A."/>
            <person name="Tian X."/>
            <person name="Salerno W."/>
            <person name="Parikh A."/>
            <person name="Feasley C.L."/>
            <person name="Dalin E."/>
            <person name="Tu H."/>
            <person name="Huang E."/>
            <person name="Barry K."/>
            <person name="Lindquist E."/>
            <person name="Shapiro H."/>
            <person name="Bruce D."/>
            <person name="Schmutz J."/>
            <person name="Salamov A."/>
            <person name="Fey P."/>
            <person name="Gaudet P."/>
            <person name="Anjard C."/>
            <person name="Babu M.M."/>
            <person name="Basu S."/>
            <person name="Bushmanova Y."/>
            <person name="van der Wel H."/>
            <person name="Katoh-Kurasawa M."/>
            <person name="Dinh C."/>
            <person name="Coutinho P.M."/>
            <person name="Saito T."/>
            <person name="Elias M."/>
            <person name="Schaap P."/>
            <person name="Kay R.R."/>
            <person name="Henrissat B."/>
            <person name="Eichinger L."/>
            <person name="Rivero F."/>
            <person name="Putnam N.H."/>
            <person name="West C.M."/>
            <person name="Loomis W.F."/>
            <person name="Chisholm R.L."/>
            <person name="Shaulsky G."/>
            <person name="Strassmann J.E."/>
            <person name="Queller D.C."/>
            <person name="Kuspa A."/>
            <person name="Grigoriev I.V."/>
        </authorList>
    </citation>
    <scope>NUCLEOTIDE SEQUENCE [LARGE SCALE GENOMIC DNA]</scope>
    <source>
        <strain evidence="11">QSDP1</strain>
    </source>
</reference>
<dbReference type="GeneID" id="10506718"/>
<organism evidence="10 11">
    <name type="scientific">Dictyostelium purpureum</name>
    <name type="common">Slime mold</name>
    <dbReference type="NCBI Taxonomy" id="5786"/>
    <lineage>
        <taxon>Eukaryota</taxon>
        <taxon>Amoebozoa</taxon>
        <taxon>Evosea</taxon>
        <taxon>Eumycetozoa</taxon>
        <taxon>Dictyostelia</taxon>
        <taxon>Dictyosteliales</taxon>
        <taxon>Dictyosteliaceae</taxon>
        <taxon>Dictyostelium</taxon>
    </lineage>
</organism>
<dbReference type="OMA" id="YRYCANI"/>
<evidence type="ECO:0000256" key="5">
    <source>
        <dbReference type="ARBA" id="ARBA00023329"/>
    </source>
</evidence>
<dbReference type="GO" id="GO:0012505">
    <property type="term" value="C:endomembrane system"/>
    <property type="evidence" value="ECO:0007669"/>
    <property type="project" value="UniProtKB-SubCell"/>
</dbReference>
<proteinExistence type="predicted"/>
<dbReference type="InterPro" id="IPR000195">
    <property type="entry name" value="Rab-GAP-TBC_dom"/>
</dbReference>
<dbReference type="PANTHER" id="PTHR23354:SF129">
    <property type="entry name" value="RABGAP_TBC DOMAIN-CONTAINING PROTEIN"/>
    <property type="match status" value="1"/>
</dbReference>
<dbReference type="STRING" id="5786.F0ZBH5"/>
<evidence type="ECO:0000313" key="11">
    <source>
        <dbReference type="Proteomes" id="UP000001064"/>
    </source>
</evidence>
<dbReference type="Pfam" id="PF00566">
    <property type="entry name" value="RabGAP-TBC"/>
    <property type="match status" value="1"/>
</dbReference>
<evidence type="ECO:0000256" key="3">
    <source>
        <dbReference type="ARBA" id="ARBA00023018"/>
    </source>
</evidence>
<evidence type="ECO:0000256" key="4">
    <source>
        <dbReference type="ARBA" id="ARBA00023136"/>
    </source>
</evidence>
<dbReference type="SMART" id="SM00164">
    <property type="entry name" value="TBC"/>
    <property type="match status" value="1"/>
</dbReference>
<keyword evidence="11" id="KW-1185">Reference proteome</keyword>
<dbReference type="SMART" id="SM00584">
    <property type="entry name" value="TLDc"/>
    <property type="match status" value="1"/>
</dbReference>
<dbReference type="PROSITE" id="PS50086">
    <property type="entry name" value="TBC_RABGAP"/>
    <property type="match status" value="1"/>
</dbReference>
<dbReference type="FunCoup" id="F0ZBH5">
    <property type="interactions" value="2"/>
</dbReference>
<keyword evidence="3" id="KW-0770">Synapse</keyword>
<dbReference type="Gene3D" id="1.10.10.750">
    <property type="entry name" value="Ypt/Rab-GAP domain of gyp1p, domain 1"/>
    <property type="match status" value="1"/>
</dbReference>
<dbReference type="GO" id="GO:0030659">
    <property type="term" value="C:cytoplasmic vesicle membrane"/>
    <property type="evidence" value="ECO:0007669"/>
    <property type="project" value="UniProtKB-SubCell"/>
</dbReference>
<dbReference type="Gene3D" id="1.10.472.80">
    <property type="entry name" value="Ypt/Rab-GAP domain of gyp1p, domain 3"/>
    <property type="match status" value="1"/>
</dbReference>
<comment type="subcellular location">
    <subcellularLocation>
        <location evidence="1">Cytoplasmic vesicle membrane</location>
    </subcellularLocation>
    <subcellularLocation>
        <location evidence="2">Endomembrane system</location>
        <topology evidence="2">Peripheral membrane protein</topology>
    </subcellularLocation>
    <subcellularLocation>
        <location evidence="6">Synapse</location>
    </subcellularLocation>
</comment>
<dbReference type="InterPro" id="IPR035969">
    <property type="entry name" value="Rab-GAP_TBC_sf"/>
</dbReference>
<dbReference type="InParanoid" id="F0ZBH5"/>
<sequence>MSEHNNIIYSPNSKGTSADIGTTISFTDISNNNNNNSNNTSNSNNSNNNNNSNKSGGFFKLSSSPKKNFTTTTTTTTTNTTNSLSPNILTRSRSNSMNSGGTAHVISSRSRSNSVNSSSGVEAGSSHTNNNNNKSQSTSNNTAMFQKEKVVKFNTPNMSPETLSGIGGIGGYGISFFLTSSPSPNTYFNNNSTSNNLSNFSLLDEGYMDNIVYEHLKDVTTLSKQREISLLWNNTIIPPNSTQARKDLKFLVRKGIPDKKRGIVWQAIVGTKDADEDHCYNSAYSSSFGEIVDPNIRNIPAFGGVVSPSDHLLTEAGVKQVKFLLTLIHTNSSVEYCPQLPDLVHILLSFMSEANAYTTASLMIKDSEEGSPFKCLNLDKKECAKFVLSFDHLIEIHLPKLHRHMLLIGLTNSFVFSDEWFSRLFVSFLPYTTVLRIFDVFLNEGYKVLYRIGLALLKTHKKELKKKTTMEKFLATLKSLNSKMYDAEALIKTAFEISLKRSHLEDIKVKQDHKVRDVPEPVPIYYRSKISVPSQILDTDDFELIWAWLPARLSISTPRLLFNSYSHGSNLRLLYENCNEKQPLLIVLRSNNGSVFGFFTDDEFKPKTGFGSHNCFLFTLKPHVHVYRPTEKNQLFMNLKEQSISVGQSNLGEIGLHIEQDLNGKSHYTETFDNPCLNSNDETFQTVVLEAFLIE</sequence>
<accession>F0ZBH5</accession>